<dbReference type="Gene3D" id="2.30.29.30">
    <property type="entry name" value="Pleckstrin-homology domain (PH domain)/Phosphotyrosine-binding domain (PTB)"/>
    <property type="match status" value="1"/>
</dbReference>
<feature type="compositionally biased region" description="Low complexity" evidence="1">
    <location>
        <begin position="409"/>
        <end position="457"/>
    </location>
</feature>
<dbReference type="InterPro" id="IPR011993">
    <property type="entry name" value="PH-like_dom_sf"/>
</dbReference>
<feature type="compositionally biased region" description="Low complexity" evidence="1">
    <location>
        <begin position="1087"/>
        <end position="1100"/>
    </location>
</feature>
<sequence>MPLIRRKKSVMASPTRSDDSDRRRSPSHDTLAPTTVLFKESDKDKLSRSNTDEVNVAVPTISLTSPDGRRSASASRTTSTSTLTNLGHTLRRTVSPSKAAPEETKEKDSKDKDRERSFSLGFNKKKDADGPRGRLQFRSNSSSTVASLLGFAKFRKDKEEGSGTPSRSQTPTQTSTQTQQPTPPTTQSPPSTAAAGTQLPPIPTLQAGGSSLLSDTDSDNDSESSHRRGVSVSSATGSMAQLGAHNYAQWSQSLKTMGAHSTGGSGGASATSTGASNHSGGVLGGPTVHSAPPTRSSTGSVTALLEEEPTKTTTRRPSTPNLSSNGSSLMPPPPPTGFARFRRKTASMLFNSDDEEPARPPVFRSLSSQSIRGDRQKEERQKEAQKEAQKEKDDKEGGSGGSVGGSGGLDSSVQSLEKPRSESVSAVSAASGTSSTSNQFLTTPSSSTFPNSPSLSFQDLPFSSRPRSKTMPTSGGPPSGATSEKVLDSSKSASYSPRESVEDIQLPPINDRTPKEYMAAIRQLNMHGQTAALLCSRDSDFYRECMAIYSSEFDFTTDPIDMALRKFLMYVVLPKEAQQIDRILDAFATRYDECNPGIYADAELAYVVAFSLMILHTDSFNKSNKHKMQKSDYINNTFAEGVSPDILECFYDNITYTPFVHTEEEPGHDKKTLVAQKKTSSFNIRSDKNLIDPYALILEGKLDSIRPSLDDALSQDCPYSYEAPESRDAFHAVRLAFSNGASLQLTSSRSRPGAFLSQDTTDNPLMADPGVIDIKIAKVGILFRKEQKRVLSTARSIWKEWGAILTASQLYLFKETQWIKSILKDLEAGRHVISANDQFHPTITLSTTGMVALRNSSTSAPPKTSRKVPFVLSAKSLGQEWIAAASETDTAEWTHLINYSAAFASHSINPNPGTGLNSSLTAALSQDIHTSRRLAMVDALHTLEEKVGAVEIEVDGLLRNARHLKLMAPIQQRTRYHVNFCAARLSAKLDWQWLDLTKYQSYRLVLTKELEEEQEWQLTGGAETAEEADMEETKLEPTQSTTTTLSIASSSSAVLSGFPKMEITTTSSEDDDGDSDESQQTNDSFISSLSPSQALSSPSQGVDLSPSQPSIDSAEFEGFEECLPVKSGRNSFLSTTTAIPRPDSSLSSRSSLQPTVSNGSKQDRFYEVRESILRDTAPSDRSDGDTRSSSLDLPRKASRSLSLSRSSGDLRSGENSPLKPSMSVRKLRTGLRNGSASPGREVSPVRADNPSIERSSSLLRGSDFTLHGKKFSVVEVNPQFAATPHHKRTTSRSERKEEKKGESEP</sequence>
<proteinExistence type="predicted"/>
<evidence type="ECO:0000259" key="3">
    <source>
        <dbReference type="PROSITE" id="PS50190"/>
    </source>
</evidence>
<dbReference type="SUPFAM" id="SSF50729">
    <property type="entry name" value="PH domain-like"/>
    <property type="match status" value="1"/>
</dbReference>
<feature type="region of interest" description="Disordered" evidence="1">
    <location>
        <begin position="1134"/>
        <end position="1263"/>
    </location>
</feature>
<feature type="compositionally biased region" description="Low complexity" evidence="1">
    <location>
        <begin position="268"/>
        <end position="280"/>
    </location>
</feature>
<feature type="compositionally biased region" description="Basic and acidic residues" evidence="1">
    <location>
        <begin position="16"/>
        <end position="27"/>
    </location>
</feature>
<dbReference type="InterPro" id="IPR023394">
    <property type="entry name" value="Sec7_C_sf"/>
</dbReference>
<feature type="compositionally biased region" description="Gly residues" evidence="1">
    <location>
        <begin position="398"/>
        <end position="408"/>
    </location>
</feature>
<dbReference type="SMART" id="SM00222">
    <property type="entry name" value="Sec7"/>
    <property type="match status" value="1"/>
</dbReference>
<dbReference type="Pfam" id="PF01369">
    <property type="entry name" value="Sec7"/>
    <property type="match status" value="1"/>
</dbReference>
<dbReference type="PANTHER" id="PTHR10663:SF405">
    <property type="entry name" value="ARF GUANINE NUCLEOTIDE EXCHANGE FACTOR SYT1"/>
    <property type="match status" value="1"/>
</dbReference>
<feature type="compositionally biased region" description="Acidic residues" evidence="1">
    <location>
        <begin position="1068"/>
        <end position="1077"/>
    </location>
</feature>
<gene>
    <name evidence="4" type="ORF">B0I71DRAFT_129601</name>
</gene>
<feature type="region of interest" description="Disordered" evidence="1">
    <location>
        <begin position="1063"/>
        <end position="1112"/>
    </location>
</feature>
<dbReference type="Gene3D" id="1.10.1000.11">
    <property type="entry name" value="Arf Nucleotide-binding Site Opener,domain 2"/>
    <property type="match status" value="1"/>
</dbReference>
<accession>A0A371CA30</accession>
<reference evidence="4 5" key="1">
    <citation type="submission" date="2018-07" db="EMBL/GenBank/DDBJ databases">
        <title>Draft Genome Assemblies for Five Robust Yarrowia lipolytica Strains Exhibiting High Lipid Production and Pentose Sugar Utilization and Sugar Alcohol Secretion from Undetoxified Lignocellulosic Biomass Hydrolysates.</title>
        <authorList>
            <consortium name="DOE Joint Genome Institute"/>
            <person name="Walker C."/>
            <person name="Ryu S."/>
            <person name="Na H."/>
            <person name="Zane M."/>
            <person name="LaButti K."/>
            <person name="Lipzen A."/>
            <person name="Haridas S."/>
            <person name="Barry K."/>
            <person name="Grigoriev I.V."/>
            <person name="Quarterman J."/>
            <person name="Slininger P."/>
            <person name="Dien B."/>
            <person name="Trinh C.T."/>
        </authorList>
    </citation>
    <scope>NUCLEOTIDE SEQUENCE [LARGE SCALE GENOMIC DNA]</scope>
    <source>
        <strain evidence="4 5">YB392</strain>
    </source>
</reference>
<feature type="region of interest" description="Disordered" evidence="1">
    <location>
        <begin position="1014"/>
        <end position="1048"/>
    </location>
</feature>
<feature type="region of interest" description="Disordered" evidence="1">
    <location>
        <begin position="1275"/>
        <end position="1305"/>
    </location>
</feature>
<feature type="compositionally biased region" description="Low complexity" evidence="1">
    <location>
        <begin position="1038"/>
        <end position="1048"/>
    </location>
</feature>
<dbReference type="GO" id="GO:0032012">
    <property type="term" value="P:regulation of ARF protein signal transduction"/>
    <property type="evidence" value="ECO:0007669"/>
    <property type="project" value="InterPro"/>
</dbReference>
<dbReference type="SUPFAM" id="SSF48425">
    <property type="entry name" value="Sec7 domain"/>
    <property type="match status" value="1"/>
</dbReference>
<feature type="compositionally biased region" description="Low complexity" evidence="1">
    <location>
        <begin position="1199"/>
        <end position="1210"/>
    </location>
</feature>
<feature type="compositionally biased region" description="Polar residues" evidence="1">
    <location>
        <begin position="137"/>
        <end position="146"/>
    </location>
</feature>
<feature type="compositionally biased region" description="Basic and acidic residues" evidence="1">
    <location>
        <begin position="372"/>
        <end position="397"/>
    </location>
</feature>
<evidence type="ECO:0000256" key="1">
    <source>
        <dbReference type="SAM" id="MobiDB-lite"/>
    </source>
</evidence>
<organism evidence="4 5">
    <name type="scientific">Yarrowia lipolytica</name>
    <name type="common">Candida lipolytica</name>
    <dbReference type="NCBI Taxonomy" id="4952"/>
    <lineage>
        <taxon>Eukaryota</taxon>
        <taxon>Fungi</taxon>
        <taxon>Dikarya</taxon>
        <taxon>Ascomycota</taxon>
        <taxon>Saccharomycotina</taxon>
        <taxon>Dipodascomycetes</taxon>
        <taxon>Dipodascales</taxon>
        <taxon>Dipodascales incertae sedis</taxon>
        <taxon>Yarrowia</taxon>
    </lineage>
</organism>
<dbReference type="PROSITE" id="PS50190">
    <property type="entry name" value="SEC7"/>
    <property type="match status" value="1"/>
</dbReference>
<feature type="region of interest" description="Disordered" evidence="1">
    <location>
        <begin position="1"/>
        <end position="237"/>
    </location>
</feature>
<dbReference type="InterPro" id="IPR001849">
    <property type="entry name" value="PH_domain"/>
</dbReference>
<feature type="domain" description="PH" evidence="2">
    <location>
        <begin position="775"/>
        <end position="902"/>
    </location>
</feature>
<feature type="region of interest" description="Disordered" evidence="1">
    <location>
        <begin position="257"/>
        <end position="509"/>
    </location>
</feature>
<dbReference type="InterPro" id="IPR035999">
    <property type="entry name" value="Sec7_dom_sf"/>
</dbReference>
<dbReference type="Proteomes" id="UP000256601">
    <property type="component" value="Unassembled WGS sequence"/>
</dbReference>
<evidence type="ECO:0000259" key="2">
    <source>
        <dbReference type="PROSITE" id="PS50003"/>
    </source>
</evidence>
<dbReference type="PROSITE" id="PS50003">
    <property type="entry name" value="PH_DOMAIN"/>
    <property type="match status" value="1"/>
</dbReference>
<dbReference type="GO" id="GO:0005085">
    <property type="term" value="F:guanyl-nucleotide exchange factor activity"/>
    <property type="evidence" value="ECO:0007669"/>
    <property type="project" value="InterPro"/>
</dbReference>
<feature type="compositionally biased region" description="Basic and acidic residues" evidence="1">
    <location>
        <begin position="39"/>
        <end position="51"/>
    </location>
</feature>
<feature type="compositionally biased region" description="Low complexity" evidence="1">
    <location>
        <begin position="311"/>
        <end position="320"/>
    </location>
</feature>
<feature type="compositionally biased region" description="Low complexity" evidence="1">
    <location>
        <begin position="164"/>
        <end position="180"/>
    </location>
</feature>
<protein>
    <recommendedName>
        <fullName evidence="6">SEC7 domain-containing protein</fullName>
    </recommendedName>
</protein>
<feature type="compositionally biased region" description="Basic and acidic residues" evidence="1">
    <location>
        <begin position="1161"/>
        <end position="1186"/>
    </location>
</feature>
<feature type="domain" description="SEC7" evidence="3">
    <location>
        <begin position="449"/>
        <end position="657"/>
    </location>
</feature>
<dbReference type="VEuPathDB" id="FungiDB:YALI0_C07975g"/>
<feature type="compositionally biased region" description="Low complexity" evidence="1">
    <location>
        <begin position="71"/>
        <end position="84"/>
    </location>
</feature>
<dbReference type="InterPro" id="IPR000904">
    <property type="entry name" value="Sec7_dom"/>
</dbReference>
<dbReference type="EMBL" id="KZ858967">
    <property type="protein sequence ID" value="RDW27169.1"/>
    <property type="molecule type" value="Genomic_DNA"/>
</dbReference>
<dbReference type="PANTHER" id="PTHR10663">
    <property type="entry name" value="GUANYL-NUCLEOTIDE EXCHANGE FACTOR"/>
    <property type="match status" value="1"/>
</dbReference>
<evidence type="ECO:0000313" key="5">
    <source>
        <dbReference type="Proteomes" id="UP000256601"/>
    </source>
</evidence>
<feature type="compositionally biased region" description="Basic and acidic residues" evidence="1">
    <location>
        <begin position="100"/>
        <end position="117"/>
    </location>
</feature>
<evidence type="ECO:0000313" key="4">
    <source>
        <dbReference type="EMBL" id="RDW27169.1"/>
    </source>
</evidence>
<feature type="compositionally biased region" description="Basic and acidic residues" evidence="1">
    <location>
        <begin position="1291"/>
        <end position="1305"/>
    </location>
</feature>
<dbReference type="VEuPathDB" id="FungiDB:YALI1_C10675g"/>
<name>A0A371CA30_YARLL</name>
<evidence type="ECO:0008006" key="6">
    <source>
        <dbReference type="Google" id="ProtNLM"/>
    </source>
</evidence>